<dbReference type="AlphaFoldDB" id="A0A4Q4ZMX2"/>
<comment type="caution">
    <text evidence="1">The sequence shown here is derived from an EMBL/GenBank/DDBJ whole genome shotgun (WGS) entry which is preliminary data.</text>
</comment>
<dbReference type="EMBL" id="SDKM01000001">
    <property type="protein sequence ID" value="RYP88971.1"/>
    <property type="molecule type" value="Genomic_DNA"/>
</dbReference>
<protein>
    <submittedName>
        <fullName evidence="1">Uncharacterized protein</fullName>
    </submittedName>
</protein>
<gene>
    <name evidence="1" type="ORF">EKO23_00605</name>
</gene>
<dbReference type="RefSeq" id="WP_134713011.1">
    <property type="nucleotide sequence ID" value="NZ_SDKM01000001.1"/>
</dbReference>
<keyword evidence="2" id="KW-1185">Reference proteome</keyword>
<evidence type="ECO:0000313" key="1">
    <source>
        <dbReference type="EMBL" id="RYP88971.1"/>
    </source>
</evidence>
<organism evidence="1 2">
    <name type="scientific">Nocardioides guangzhouensis</name>
    <dbReference type="NCBI Taxonomy" id="2497878"/>
    <lineage>
        <taxon>Bacteria</taxon>
        <taxon>Bacillati</taxon>
        <taxon>Actinomycetota</taxon>
        <taxon>Actinomycetes</taxon>
        <taxon>Propionibacteriales</taxon>
        <taxon>Nocardioidaceae</taxon>
        <taxon>Nocardioides</taxon>
    </lineage>
</organism>
<sequence length="180" mass="19043">MMGRGSGPVVRLAVVLVGVILGVVAMTGCRPGSGEEEAQEQGLRDSRDQTVTELTAALDTVTAGLPAQLRFSQGNYDTCRSDLRGATGYAYSVNGRLDLAVAPTRADLTRLAGLLTQAGFEAEVVDEATVRGTKDDLTLRLSRLDQEPAYLFSGGTDECFGIGRDRAGDYSVDKDPIQLG</sequence>
<proteinExistence type="predicted"/>
<evidence type="ECO:0000313" key="2">
    <source>
        <dbReference type="Proteomes" id="UP000295198"/>
    </source>
</evidence>
<name>A0A4Q4ZMX2_9ACTN</name>
<reference evidence="1 2" key="1">
    <citation type="submission" date="2019-01" db="EMBL/GenBank/DDBJ databases">
        <title>Nocardioides guangzhouensis sp. nov., an actinobacterium isolated from soil.</title>
        <authorList>
            <person name="Fu Y."/>
            <person name="Cai Y."/>
            <person name="Lin Z."/>
            <person name="Chen P."/>
        </authorList>
    </citation>
    <scope>NUCLEOTIDE SEQUENCE [LARGE SCALE GENOMIC DNA]</scope>
    <source>
        <strain evidence="1 2">130</strain>
    </source>
</reference>
<dbReference type="PROSITE" id="PS51257">
    <property type="entry name" value="PROKAR_LIPOPROTEIN"/>
    <property type="match status" value="1"/>
</dbReference>
<accession>A0A4Q4ZMX2</accession>
<dbReference type="Proteomes" id="UP000295198">
    <property type="component" value="Unassembled WGS sequence"/>
</dbReference>